<evidence type="ECO:0000256" key="4">
    <source>
        <dbReference type="ARBA" id="ARBA00022842"/>
    </source>
</evidence>
<dbReference type="GO" id="GO:0005975">
    <property type="term" value="P:carbohydrate metabolic process"/>
    <property type="evidence" value="ECO:0007669"/>
    <property type="project" value="InterPro"/>
</dbReference>
<dbReference type="AlphaFoldDB" id="A0AAW6RHN7"/>
<comment type="cofactor">
    <cofactor evidence="1">
        <name>Mg(2+)</name>
        <dbReference type="ChEBI" id="CHEBI:18420"/>
    </cofactor>
</comment>
<dbReference type="RefSeq" id="WP_279524693.1">
    <property type="nucleotide sequence ID" value="NZ_JARVII010000018.1"/>
</dbReference>
<name>A0AAW6RHN7_9BURK</name>
<dbReference type="InterPro" id="IPR011330">
    <property type="entry name" value="Glyco_hydro/deAcase_b/a-brl"/>
</dbReference>
<organism evidence="6 7">
    <name type="scientific">Ottowia cancrivicina</name>
    <dbReference type="NCBI Taxonomy" id="3040346"/>
    <lineage>
        <taxon>Bacteria</taxon>
        <taxon>Pseudomonadati</taxon>
        <taxon>Pseudomonadota</taxon>
        <taxon>Betaproteobacteria</taxon>
        <taxon>Burkholderiales</taxon>
        <taxon>Comamonadaceae</taxon>
        <taxon>Ottowia</taxon>
    </lineage>
</organism>
<dbReference type="InterPro" id="IPR006879">
    <property type="entry name" value="YdjC-like"/>
</dbReference>
<dbReference type="EMBL" id="JARVII010000018">
    <property type="protein sequence ID" value="MDG9699868.1"/>
    <property type="molecule type" value="Genomic_DNA"/>
</dbReference>
<dbReference type="Proteomes" id="UP001237156">
    <property type="component" value="Unassembled WGS sequence"/>
</dbReference>
<keyword evidence="7" id="KW-1185">Reference proteome</keyword>
<keyword evidence="3" id="KW-0378">Hydrolase</keyword>
<accession>A0AAW6RHN7</accession>
<keyword evidence="4" id="KW-0460">Magnesium</keyword>
<dbReference type="Gene3D" id="3.20.20.370">
    <property type="entry name" value="Glycoside hydrolase/deacetylase"/>
    <property type="match status" value="1"/>
</dbReference>
<dbReference type="CDD" id="cd10807">
    <property type="entry name" value="YdjC_like_3"/>
    <property type="match status" value="1"/>
</dbReference>
<keyword evidence="5" id="KW-0119">Carbohydrate metabolism</keyword>
<dbReference type="PANTHER" id="PTHR31609:SF1">
    <property type="entry name" value="CARBOHYDRATE DEACETYLASE"/>
    <property type="match status" value="1"/>
</dbReference>
<evidence type="ECO:0000313" key="7">
    <source>
        <dbReference type="Proteomes" id="UP001237156"/>
    </source>
</evidence>
<reference evidence="6 7" key="1">
    <citation type="submission" date="2023-04" db="EMBL/GenBank/DDBJ databases">
        <title>Ottowia paracancer sp. nov., isolated from human stomach.</title>
        <authorList>
            <person name="Song Y."/>
        </authorList>
    </citation>
    <scope>NUCLEOTIDE SEQUENCE [LARGE SCALE GENOMIC DNA]</scope>
    <source>
        <strain evidence="6 7">10c7w1</strain>
    </source>
</reference>
<evidence type="ECO:0000313" key="6">
    <source>
        <dbReference type="EMBL" id="MDG9699868.1"/>
    </source>
</evidence>
<dbReference type="GO" id="GO:0016787">
    <property type="term" value="F:hydrolase activity"/>
    <property type="evidence" value="ECO:0007669"/>
    <property type="project" value="UniProtKB-KW"/>
</dbReference>
<comment type="caution">
    <text evidence="6">The sequence shown here is derived from an EMBL/GenBank/DDBJ whole genome shotgun (WGS) entry which is preliminary data.</text>
</comment>
<sequence>MKHITLNVDDLGLSPAVNQAVCRLAALGRVHAASFMSLGRIAPDELAALRQAGIDIGLHFDLTGLARQGTLGQVMARSWLRAWPAAALQETIARQMDAFEDQIGQPPAFIDGHQHVHQFPQVRERLLAEARRRYGPPVALRSTRPLLADAKSRLIHALGGRWVDRHCMHWRQNACLGGVYAFDGDAAALARRWQTWLAAAPAQGALIMCHPAVPDAGWQDEIRPAREREWHWLASDAFAELWRQHGCRGQAWGEMPNTIN</sequence>
<evidence type="ECO:0000256" key="1">
    <source>
        <dbReference type="ARBA" id="ARBA00001946"/>
    </source>
</evidence>
<protein>
    <submittedName>
        <fullName evidence="6">ChbG/HpnK family deacetylase</fullName>
    </submittedName>
</protein>
<dbReference type="GO" id="GO:0046872">
    <property type="term" value="F:metal ion binding"/>
    <property type="evidence" value="ECO:0007669"/>
    <property type="project" value="UniProtKB-KW"/>
</dbReference>
<keyword evidence="2" id="KW-0479">Metal-binding</keyword>
<gene>
    <name evidence="6" type="ORF">QB898_09130</name>
</gene>
<dbReference type="SUPFAM" id="SSF88713">
    <property type="entry name" value="Glycoside hydrolase/deacetylase"/>
    <property type="match status" value="1"/>
</dbReference>
<dbReference type="Pfam" id="PF04794">
    <property type="entry name" value="YdjC"/>
    <property type="match status" value="1"/>
</dbReference>
<dbReference type="GO" id="GO:0019213">
    <property type="term" value="F:deacetylase activity"/>
    <property type="evidence" value="ECO:0007669"/>
    <property type="project" value="TreeGrafter"/>
</dbReference>
<dbReference type="PANTHER" id="PTHR31609">
    <property type="entry name" value="YDJC DEACETYLASE FAMILY MEMBER"/>
    <property type="match status" value="1"/>
</dbReference>
<evidence type="ECO:0000256" key="5">
    <source>
        <dbReference type="ARBA" id="ARBA00023277"/>
    </source>
</evidence>
<evidence type="ECO:0000256" key="3">
    <source>
        <dbReference type="ARBA" id="ARBA00022801"/>
    </source>
</evidence>
<proteinExistence type="predicted"/>
<evidence type="ECO:0000256" key="2">
    <source>
        <dbReference type="ARBA" id="ARBA00022723"/>
    </source>
</evidence>